<evidence type="ECO:0000313" key="2">
    <source>
        <dbReference type="EMBL" id="CAB0020395.1"/>
    </source>
</evidence>
<evidence type="ECO:0000313" key="3">
    <source>
        <dbReference type="Proteomes" id="UP000479000"/>
    </source>
</evidence>
<organism evidence="1 3">
    <name type="scientific">Nesidiocoris tenuis</name>
    <dbReference type="NCBI Taxonomy" id="355587"/>
    <lineage>
        <taxon>Eukaryota</taxon>
        <taxon>Metazoa</taxon>
        <taxon>Ecdysozoa</taxon>
        <taxon>Arthropoda</taxon>
        <taxon>Hexapoda</taxon>
        <taxon>Insecta</taxon>
        <taxon>Pterygota</taxon>
        <taxon>Neoptera</taxon>
        <taxon>Paraneoptera</taxon>
        <taxon>Hemiptera</taxon>
        <taxon>Heteroptera</taxon>
        <taxon>Panheteroptera</taxon>
        <taxon>Cimicomorpha</taxon>
        <taxon>Miridae</taxon>
        <taxon>Dicyphina</taxon>
        <taxon>Nesidiocoris</taxon>
    </lineage>
</organism>
<gene>
    <name evidence="1" type="ORF">NTEN_LOCUS21882</name>
    <name evidence="2" type="ORF">NTEN_LOCUS23983</name>
</gene>
<dbReference type="Proteomes" id="UP000479000">
    <property type="component" value="Unassembled WGS sequence"/>
</dbReference>
<dbReference type="AlphaFoldDB" id="A0A6H5HNV7"/>
<name>A0A6H5HNV7_9HEMI</name>
<dbReference type="EMBL" id="CADCXU010032143">
    <property type="protein sequence ID" value="CAB0017973.1"/>
    <property type="molecule type" value="Genomic_DNA"/>
</dbReference>
<reference evidence="1 3" key="1">
    <citation type="submission" date="2020-02" db="EMBL/GenBank/DDBJ databases">
        <authorList>
            <person name="Ferguson B K."/>
        </authorList>
    </citation>
    <scope>NUCLEOTIDE SEQUENCE [LARGE SCALE GENOMIC DNA]</scope>
</reference>
<sequence>MADLLCFADADYQLVADGAKPMTENTIQTLGRPSEITPSAFQVNYQGVPLGVASNGDLYENYKNVYHQPPTMRFYFHTYNARGSVGIVLKSRIGTEPQKKLSLINIYSESLPEQATMCPSVSIHNQWHVETPRGYHKRSAFVGCRVTFWAAVSGNKRSLRENQ</sequence>
<accession>A0A6H5HNV7</accession>
<dbReference type="EMBL" id="CADCXU010035291">
    <property type="protein sequence ID" value="CAB0020395.1"/>
    <property type="molecule type" value="Genomic_DNA"/>
</dbReference>
<proteinExistence type="predicted"/>
<evidence type="ECO:0000313" key="1">
    <source>
        <dbReference type="EMBL" id="CAB0017973.1"/>
    </source>
</evidence>
<keyword evidence="3" id="KW-1185">Reference proteome</keyword>
<protein>
    <submittedName>
        <fullName evidence="1">Uncharacterized protein</fullName>
    </submittedName>
</protein>